<keyword evidence="1" id="KW-0963">Cytoplasm</keyword>
<organism evidence="4 5">
    <name type="scientific">Wallemia mellicola</name>
    <dbReference type="NCBI Taxonomy" id="1708541"/>
    <lineage>
        <taxon>Eukaryota</taxon>
        <taxon>Fungi</taxon>
        <taxon>Dikarya</taxon>
        <taxon>Basidiomycota</taxon>
        <taxon>Wallemiomycotina</taxon>
        <taxon>Wallemiomycetes</taxon>
        <taxon>Wallemiales</taxon>
        <taxon>Wallemiaceae</taxon>
        <taxon>Wallemia</taxon>
    </lineage>
</organism>
<evidence type="ECO:0000313" key="5">
    <source>
        <dbReference type="Proteomes" id="UP000305647"/>
    </source>
</evidence>
<feature type="compositionally biased region" description="Low complexity" evidence="2">
    <location>
        <begin position="111"/>
        <end position="131"/>
    </location>
</feature>
<evidence type="ECO:0000256" key="2">
    <source>
        <dbReference type="SAM" id="MobiDB-lite"/>
    </source>
</evidence>
<dbReference type="GO" id="GO:0006511">
    <property type="term" value="P:ubiquitin-dependent protein catabolic process"/>
    <property type="evidence" value="ECO:0007669"/>
    <property type="project" value="TreeGrafter"/>
</dbReference>
<name>A0A4T0NXR6_9BASI</name>
<feature type="region of interest" description="Disordered" evidence="2">
    <location>
        <begin position="107"/>
        <end position="133"/>
    </location>
</feature>
<feature type="compositionally biased region" description="Polar residues" evidence="2">
    <location>
        <begin position="29"/>
        <end position="41"/>
    </location>
</feature>
<dbReference type="InterPro" id="IPR055089">
    <property type="entry name" value="COP9_N"/>
</dbReference>
<protein>
    <recommendedName>
        <fullName evidence="3">COP9 signalosome complex subunit 3 N-terminal helical repeats domain-containing protein</fullName>
    </recommendedName>
</protein>
<dbReference type="PANTHER" id="PTHR10758">
    <property type="entry name" value="26S PROTEASOME NON-ATPASE REGULATORY SUBUNIT 3/COP9 SIGNALOSOME COMPLEX SUBUNIT 3"/>
    <property type="match status" value="1"/>
</dbReference>
<dbReference type="Pfam" id="PF22788">
    <property type="entry name" value="COP9_hel_rpt"/>
    <property type="match status" value="1"/>
</dbReference>
<feature type="region of interest" description="Disordered" evidence="2">
    <location>
        <begin position="492"/>
        <end position="528"/>
    </location>
</feature>
<dbReference type="Proteomes" id="UP000305647">
    <property type="component" value="Unassembled WGS sequence"/>
</dbReference>
<sequence length="528" mass="58773">MTTSIKDIVNSFNKAQQEGNNNNKNTNTFDEPTTSSLTSQTASNNMPFLEFAKKFKSLAHNGLTEDDIAFLQTSLNMDLHRGIGMFITTIHNQHTLNWVKALSESSAKEPTGAGTTAATTSATTSASTSSSQPSQHDIQLRILNQYQQSLFYAFNTSIEHLHAFDEKTAELAEHILIFSEILKKEKTSLHPLKHLLTVFTNGNTNELTPLHKLFVKACITSNLPSYALPVIERGINELAISYSHLTANDNLHYFTGSATLFIMLERYEDALDVLEQFQIVTLPITTLAVNPMILRAYKQLILLQLIVNGQLSPLPKYTSGNLNKSLKKHTSGYHSLVEIGAKATEQPNSFNNVEQTLNHTMEVLRKERASFTKDNLLDLALKAEDSVFAAQISAYSMIYTAMPISDLANVLGISSDHNDQLINKLGEYIHNGAVNAQLNLVENVIEFASKGEKGKSEEELMIDLENAIKGSLSLRSNMQELDRKLTLNPAYVKHHIQKSERKKKETKDEQHSDTPADEMDGMDMSDGE</sequence>
<dbReference type="AlphaFoldDB" id="A0A4T0NXR6"/>
<evidence type="ECO:0000313" key="4">
    <source>
        <dbReference type="EMBL" id="TIC33589.1"/>
    </source>
</evidence>
<feature type="domain" description="COP9 signalosome complex subunit 3 N-terminal helical repeats" evidence="3">
    <location>
        <begin position="142"/>
        <end position="319"/>
    </location>
</feature>
<dbReference type="InterPro" id="IPR050756">
    <property type="entry name" value="CSN3"/>
</dbReference>
<gene>
    <name evidence="4" type="ORF">E3Q10_00693</name>
</gene>
<feature type="region of interest" description="Disordered" evidence="2">
    <location>
        <begin position="16"/>
        <end position="41"/>
    </location>
</feature>
<proteinExistence type="predicted"/>
<dbReference type="EMBL" id="SPRO01000004">
    <property type="protein sequence ID" value="TIC33589.1"/>
    <property type="molecule type" value="Genomic_DNA"/>
</dbReference>
<comment type="caution">
    <text evidence="4">The sequence shown here is derived from an EMBL/GenBank/DDBJ whole genome shotgun (WGS) entry which is preliminary data.</text>
</comment>
<evidence type="ECO:0000256" key="1">
    <source>
        <dbReference type="ARBA" id="ARBA00022490"/>
    </source>
</evidence>
<reference evidence="4 5" key="1">
    <citation type="submission" date="2019-03" db="EMBL/GenBank/DDBJ databases">
        <title>Sequencing 25 genomes of Wallemia mellicola.</title>
        <authorList>
            <person name="Gostincar C."/>
        </authorList>
    </citation>
    <scope>NUCLEOTIDE SEQUENCE [LARGE SCALE GENOMIC DNA]</scope>
    <source>
        <strain evidence="4 5">EXF-8738</strain>
    </source>
</reference>
<feature type="compositionally biased region" description="Basic and acidic residues" evidence="2">
    <location>
        <begin position="497"/>
        <end position="514"/>
    </location>
</feature>
<dbReference type="PANTHER" id="PTHR10758:SF1">
    <property type="entry name" value="COP9 SIGNALOSOME COMPLEX SUBUNIT 3"/>
    <property type="match status" value="1"/>
</dbReference>
<dbReference type="GO" id="GO:0008180">
    <property type="term" value="C:COP9 signalosome"/>
    <property type="evidence" value="ECO:0007669"/>
    <property type="project" value="TreeGrafter"/>
</dbReference>
<feature type="compositionally biased region" description="Acidic residues" evidence="2">
    <location>
        <begin position="515"/>
        <end position="528"/>
    </location>
</feature>
<accession>A0A4T0NXR6</accession>
<evidence type="ECO:0000259" key="3">
    <source>
        <dbReference type="Pfam" id="PF22788"/>
    </source>
</evidence>